<protein>
    <recommendedName>
        <fullName evidence="2">Retroviral polymerase SH3-like domain-containing protein</fullName>
    </recommendedName>
</protein>
<sequence length="153" mass="17112">MPKVFFPRLRQNLDAKTEKGIFLGYDKAGGYRLWIPSGYGNSGSIFTALTAVFFESEIPKDRLVTMDADVPIIMQEATAGPSDPGVGSPMPVQVDDRCVPQGLTEPREEKRQVRRSTRVKKKTVRRLEYEGSHNTVDSVLTTDGHDPSRCRKL</sequence>
<dbReference type="EMBL" id="QXFV01000686">
    <property type="protein sequence ID" value="KAE9030505.1"/>
    <property type="molecule type" value="Genomic_DNA"/>
</dbReference>
<evidence type="ECO:0000313" key="6">
    <source>
        <dbReference type="Proteomes" id="UP000435112"/>
    </source>
</evidence>
<proteinExistence type="predicted"/>
<evidence type="ECO:0000313" key="5">
    <source>
        <dbReference type="Proteomes" id="UP000429607"/>
    </source>
</evidence>
<feature type="compositionally biased region" description="Basic and acidic residues" evidence="1">
    <location>
        <begin position="143"/>
        <end position="153"/>
    </location>
</feature>
<reference evidence="5 6" key="1">
    <citation type="submission" date="2018-09" db="EMBL/GenBank/DDBJ databases">
        <title>Genomic investigation of the strawberry pathogen Phytophthora fragariae indicates pathogenicity is determined by transcriptional variation in three key races.</title>
        <authorList>
            <person name="Adams T.M."/>
            <person name="Armitage A.D."/>
            <person name="Sobczyk M.K."/>
            <person name="Bates H.J."/>
            <person name="Dunwell J.M."/>
            <person name="Nellist C.F."/>
            <person name="Harrison R.J."/>
        </authorList>
    </citation>
    <scope>NUCLEOTIDE SEQUENCE [LARGE SCALE GENOMIC DNA]</scope>
    <source>
        <strain evidence="3 5">SCRP249</strain>
        <strain evidence="4 6">SCRP324</strain>
    </source>
</reference>
<accession>A0A6A3MMM6</accession>
<feature type="compositionally biased region" description="Polar residues" evidence="1">
    <location>
        <begin position="132"/>
        <end position="141"/>
    </location>
</feature>
<dbReference type="AlphaFoldDB" id="A0A6A3MMM6"/>
<comment type="caution">
    <text evidence="3">The sequence shown here is derived from an EMBL/GenBank/DDBJ whole genome shotgun (WGS) entry which is preliminary data.</text>
</comment>
<dbReference type="Pfam" id="PF25597">
    <property type="entry name" value="SH3_retrovirus"/>
    <property type="match status" value="1"/>
</dbReference>
<dbReference type="Proteomes" id="UP000429607">
    <property type="component" value="Unassembled WGS sequence"/>
</dbReference>
<dbReference type="Proteomes" id="UP000435112">
    <property type="component" value="Unassembled WGS sequence"/>
</dbReference>
<feature type="domain" description="Retroviral polymerase SH3-like" evidence="2">
    <location>
        <begin position="9"/>
        <end position="59"/>
    </location>
</feature>
<evidence type="ECO:0000313" key="3">
    <source>
        <dbReference type="EMBL" id="KAE9030505.1"/>
    </source>
</evidence>
<organism evidence="3 5">
    <name type="scientific">Phytophthora rubi</name>
    <dbReference type="NCBI Taxonomy" id="129364"/>
    <lineage>
        <taxon>Eukaryota</taxon>
        <taxon>Sar</taxon>
        <taxon>Stramenopiles</taxon>
        <taxon>Oomycota</taxon>
        <taxon>Peronosporomycetes</taxon>
        <taxon>Peronosporales</taxon>
        <taxon>Peronosporaceae</taxon>
        <taxon>Phytophthora</taxon>
    </lineage>
</organism>
<name>A0A6A3MMM6_9STRA</name>
<evidence type="ECO:0000259" key="2">
    <source>
        <dbReference type="Pfam" id="PF25597"/>
    </source>
</evidence>
<dbReference type="InterPro" id="IPR057670">
    <property type="entry name" value="SH3_retrovirus"/>
</dbReference>
<dbReference type="EMBL" id="QXFU01000218">
    <property type="protein sequence ID" value="KAE9039972.1"/>
    <property type="molecule type" value="Genomic_DNA"/>
</dbReference>
<gene>
    <name evidence="3" type="ORF">PR001_g11232</name>
    <name evidence="4" type="ORF">PR002_g5197</name>
</gene>
<feature type="compositionally biased region" description="Basic residues" evidence="1">
    <location>
        <begin position="112"/>
        <end position="124"/>
    </location>
</feature>
<evidence type="ECO:0000256" key="1">
    <source>
        <dbReference type="SAM" id="MobiDB-lite"/>
    </source>
</evidence>
<dbReference type="OrthoDB" id="413361at2759"/>
<evidence type="ECO:0000313" key="4">
    <source>
        <dbReference type="EMBL" id="KAE9039972.1"/>
    </source>
</evidence>
<feature type="region of interest" description="Disordered" evidence="1">
    <location>
        <begin position="77"/>
        <end position="153"/>
    </location>
</feature>